<dbReference type="PANTHER" id="PTHR10655:SF67">
    <property type="entry name" value="PHOSPHOLIPASE_CARBOXYLESTERASE SUPERFAMILY (AFU_ORTHOLOGUE AFUA_5G09340)"/>
    <property type="match status" value="1"/>
</dbReference>
<feature type="domain" description="Phospholipase/carboxylesterase/thioesterase" evidence="2">
    <location>
        <begin position="24"/>
        <end position="227"/>
    </location>
</feature>
<dbReference type="PANTHER" id="PTHR10655">
    <property type="entry name" value="LYSOPHOSPHOLIPASE-RELATED"/>
    <property type="match status" value="1"/>
</dbReference>
<keyword evidence="4" id="KW-1185">Reference proteome</keyword>
<accession>A0AAJ0DIQ9</accession>
<protein>
    <recommendedName>
        <fullName evidence="2">Phospholipase/carboxylesterase/thioesterase domain-containing protein</fullName>
    </recommendedName>
</protein>
<sequence length="246" mass="26361">MGRLPTSSDFPDNIKLSIGPPPAGDAPTNVLILLHGLGDNHASFTNLGKQMNLPETVCISIQGPQGLLDLGGFHWGDDIIFDSTSGGIDADAGFKQSNKFFKSIVQDALVEKCGFKTREIMFFGFGQGGMAALNFAVDLHTSNPDTTPELGGIISIGAGLPSEAPATLETKCKTPILVCAGSDQSAVTSTSEEKLKRLFEHVEIKRYRKPGDSMPSNRDEMMPIMQFFSRRLRSTKGVPEGSVEVG</sequence>
<evidence type="ECO:0000259" key="2">
    <source>
        <dbReference type="Pfam" id="PF02230"/>
    </source>
</evidence>
<dbReference type="InterPro" id="IPR050565">
    <property type="entry name" value="LYPA1-2/EST-like"/>
</dbReference>
<dbReference type="InterPro" id="IPR029058">
    <property type="entry name" value="AB_hydrolase_fold"/>
</dbReference>
<dbReference type="AlphaFoldDB" id="A0AAJ0DIQ9"/>
<dbReference type="GO" id="GO:0005737">
    <property type="term" value="C:cytoplasm"/>
    <property type="evidence" value="ECO:0007669"/>
    <property type="project" value="TreeGrafter"/>
</dbReference>
<evidence type="ECO:0000256" key="1">
    <source>
        <dbReference type="ARBA" id="ARBA00006499"/>
    </source>
</evidence>
<evidence type="ECO:0000313" key="3">
    <source>
        <dbReference type="EMBL" id="KAK3051094.1"/>
    </source>
</evidence>
<proteinExistence type="inferred from homology"/>
<reference evidence="3" key="1">
    <citation type="submission" date="2023-04" db="EMBL/GenBank/DDBJ databases">
        <title>Black Yeasts Isolated from many extreme environments.</title>
        <authorList>
            <person name="Coleine C."/>
            <person name="Stajich J.E."/>
            <person name="Selbmann L."/>
        </authorList>
    </citation>
    <scope>NUCLEOTIDE SEQUENCE</scope>
    <source>
        <strain evidence="3">CCFEE 5312</strain>
    </source>
</reference>
<dbReference type="Pfam" id="PF02230">
    <property type="entry name" value="Abhydrolase_2"/>
    <property type="match status" value="1"/>
</dbReference>
<comment type="similarity">
    <text evidence="1">Belongs to the AB hydrolase superfamily. AB hydrolase 2 family.</text>
</comment>
<evidence type="ECO:0000313" key="4">
    <source>
        <dbReference type="Proteomes" id="UP001271007"/>
    </source>
</evidence>
<dbReference type="GO" id="GO:0052689">
    <property type="term" value="F:carboxylic ester hydrolase activity"/>
    <property type="evidence" value="ECO:0007669"/>
    <property type="project" value="TreeGrafter"/>
</dbReference>
<gene>
    <name evidence="3" type="ORF">LTR09_007844</name>
</gene>
<dbReference type="GO" id="GO:0008474">
    <property type="term" value="F:palmitoyl-(protein) hydrolase activity"/>
    <property type="evidence" value="ECO:0007669"/>
    <property type="project" value="TreeGrafter"/>
</dbReference>
<dbReference type="InterPro" id="IPR003140">
    <property type="entry name" value="PLipase/COase/thioEstase"/>
</dbReference>
<organism evidence="3 4">
    <name type="scientific">Extremus antarcticus</name>
    <dbReference type="NCBI Taxonomy" id="702011"/>
    <lineage>
        <taxon>Eukaryota</taxon>
        <taxon>Fungi</taxon>
        <taxon>Dikarya</taxon>
        <taxon>Ascomycota</taxon>
        <taxon>Pezizomycotina</taxon>
        <taxon>Dothideomycetes</taxon>
        <taxon>Dothideomycetidae</taxon>
        <taxon>Mycosphaerellales</taxon>
        <taxon>Extremaceae</taxon>
        <taxon>Extremus</taxon>
    </lineage>
</organism>
<dbReference type="EMBL" id="JAWDJX010000028">
    <property type="protein sequence ID" value="KAK3051094.1"/>
    <property type="molecule type" value="Genomic_DNA"/>
</dbReference>
<dbReference type="SUPFAM" id="SSF53474">
    <property type="entry name" value="alpha/beta-Hydrolases"/>
    <property type="match status" value="1"/>
</dbReference>
<comment type="caution">
    <text evidence="3">The sequence shown here is derived from an EMBL/GenBank/DDBJ whole genome shotgun (WGS) entry which is preliminary data.</text>
</comment>
<dbReference type="Gene3D" id="3.40.50.1820">
    <property type="entry name" value="alpha/beta hydrolase"/>
    <property type="match status" value="1"/>
</dbReference>
<name>A0AAJ0DIQ9_9PEZI</name>
<dbReference type="Proteomes" id="UP001271007">
    <property type="component" value="Unassembled WGS sequence"/>
</dbReference>